<accession>A0A813E1H0</accession>
<evidence type="ECO:0000313" key="7">
    <source>
        <dbReference type="Proteomes" id="UP000654075"/>
    </source>
</evidence>
<name>A0A813E1H0_POLGL</name>
<feature type="non-terminal residue" evidence="6">
    <location>
        <position position="112"/>
    </location>
</feature>
<dbReference type="InterPro" id="IPR005467">
    <property type="entry name" value="His_kinase_dom"/>
</dbReference>
<evidence type="ECO:0000256" key="1">
    <source>
        <dbReference type="ARBA" id="ARBA00000085"/>
    </source>
</evidence>
<dbReference type="EC" id="2.7.13.3" evidence="2"/>
<dbReference type="InterPro" id="IPR003594">
    <property type="entry name" value="HATPase_dom"/>
</dbReference>
<dbReference type="SUPFAM" id="SSF55874">
    <property type="entry name" value="ATPase domain of HSP90 chaperone/DNA topoisomerase II/histidine kinase"/>
    <property type="match status" value="1"/>
</dbReference>
<dbReference type="EMBL" id="CAJNNV010006769">
    <property type="protein sequence ID" value="CAE8594053.1"/>
    <property type="molecule type" value="Genomic_DNA"/>
</dbReference>
<organism evidence="6 7">
    <name type="scientific">Polarella glacialis</name>
    <name type="common">Dinoflagellate</name>
    <dbReference type="NCBI Taxonomy" id="89957"/>
    <lineage>
        <taxon>Eukaryota</taxon>
        <taxon>Sar</taxon>
        <taxon>Alveolata</taxon>
        <taxon>Dinophyceae</taxon>
        <taxon>Suessiales</taxon>
        <taxon>Suessiaceae</taxon>
        <taxon>Polarella</taxon>
    </lineage>
</organism>
<dbReference type="Pfam" id="PF02518">
    <property type="entry name" value="HATPase_c"/>
    <property type="match status" value="1"/>
</dbReference>
<dbReference type="GO" id="GO:0005886">
    <property type="term" value="C:plasma membrane"/>
    <property type="evidence" value="ECO:0007669"/>
    <property type="project" value="TreeGrafter"/>
</dbReference>
<dbReference type="Gene3D" id="3.30.565.10">
    <property type="entry name" value="Histidine kinase-like ATPase, C-terminal domain"/>
    <property type="match status" value="1"/>
</dbReference>
<evidence type="ECO:0000259" key="5">
    <source>
        <dbReference type="PROSITE" id="PS50109"/>
    </source>
</evidence>
<dbReference type="AlphaFoldDB" id="A0A813E1H0"/>
<evidence type="ECO:0000256" key="3">
    <source>
        <dbReference type="ARBA" id="ARBA00022679"/>
    </source>
</evidence>
<dbReference type="InterPro" id="IPR036890">
    <property type="entry name" value="HATPase_C_sf"/>
</dbReference>
<dbReference type="PANTHER" id="PTHR43047:SF72">
    <property type="entry name" value="OSMOSENSING HISTIDINE PROTEIN KINASE SLN1"/>
    <property type="match status" value="1"/>
</dbReference>
<dbReference type="PANTHER" id="PTHR43047">
    <property type="entry name" value="TWO-COMPONENT HISTIDINE PROTEIN KINASE"/>
    <property type="match status" value="1"/>
</dbReference>
<dbReference type="PRINTS" id="PR00344">
    <property type="entry name" value="BCTRLSENSOR"/>
</dbReference>
<comment type="catalytic activity">
    <reaction evidence="1">
        <text>ATP + protein L-histidine = ADP + protein N-phospho-L-histidine.</text>
        <dbReference type="EC" id="2.7.13.3"/>
    </reaction>
</comment>
<dbReference type="OrthoDB" id="297207at2759"/>
<keyword evidence="4" id="KW-0418">Kinase</keyword>
<proteinExistence type="predicted"/>
<evidence type="ECO:0000256" key="2">
    <source>
        <dbReference type="ARBA" id="ARBA00012438"/>
    </source>
</evidence>
<sequence>AVIIMVEDTGIGINPDCIDRMFEAFAQEDDSESRKYDGIGLGLAIVRQVVRIHNGTYKVVSTQKKGSVFTITLPSTRPAKGLAKALPASASASSSAPAAAASAAQLVKESVK</sequence>
<dbReference type="GO" id="GO:0000155">
    <property type="term" value="F:phosphorelay sensor kinase activity"/>
    <property type="evidence" value="ECO:0007669"/>
    <property type="project" value="TreeGrafter"/>
</dbReference>
<dbReference type="InterPro" id="IPR004358">
    <property type="entry name" value="Sig_transdc_His_kin-like_C"/>
</dbReference>
<dbReference type="GO" id="GO:0009927">
    <property type="term" value="F:histidine phosphotransfer kinase activity"/>
    <property type="evidence" value="ECO:0007669"/>
    <property type="project" value="TreeGrafter"/>
</dbReference>
<keyword evidence="3" id="KW-0808">Transferase</keyword>
<feature type="domain" description="Histidine kinase" evidence="5">
    <location>
        <begin position="1"/>
        <end position="77"/>
    </location>
</feature>
<keyword evidence="7" id="KW-1185">Reference proteome</keyword>
<dbReference type="Proteomes" id="UP000654075">
    <property type="component" value="Unassembled WGS sequence"/>
</dbReference>
<dbReference type="PROSITE" id="PS50109">
    <property type="entry name" value="HIS_KIN"/>
    <property type="match status" value="1"/>
</dbReference>
<evidence type="ECO:0000256" key="4">
    <source>
        <dbReference type="ARBA" id="ARBA00022777"/>
    </source>
</evidence>
<feature type="non-terminal residue" evidence="6">
    <location>
        <position position="1"/>
    </location>
</feature>
<gene>
    <name evidence="6" type="ORF">PGLA1383_LOCUS12628</name>
</gene>
<comment type="caution">
    <text evidence="6">The sequence shown here is derived from an EMBL/GenBank/DDBJ whole genome shotgun (WGS) entry which is preliminary data.</text>
</comment>
<protein>
    <recommendedName>
        <fullName evidence="2">histidine kinase</fullName>
        <ecNumber evidence="2">2.7.13.3</ecNumber>
    </recommendedName>
</protein>
<evidence type="ECO:0000313" key="6">
    <source>
        <dbReference type="EMBL" id="CAE8594053.1"/>
    </source>
</evidence>
<reference evidence="6" key="1">
    <citation type="submission" date="2021-02" db="EMBL/GenBank/DDBJ databases">
        <authorList>
            <person name="Dougan E. K."/>
            <person name="Rhodes N."/>
            <person name="Thang M."/>
            <person name="Chan C."/>
        </authorList>
    </citation>
    <scope>NUCLEOTIDE SEQUENCE</scope>
</reference>
<dbReference type="SMART" id="SM00387">
    <property type="entry name" value="HATPase_c"/>
    <property type="match status" value="1"/>
</dbReference>